<protein>
    <submittedName>
        <fullName evidence="2">YtxH domain-containing protein</fullName>
    </submittedName>
</protein>
<accession>A0ABW2GIJ0</accession>
<organism evidence="2 3">
    <name type="scientific">Streptomyces polyrhachis</name>
    <dbReference type="NCBI Taxonomy" id="1282885"/>
    <lineage>
        <taxon>Bacteria</taxon>
        <taxon>Bacillati</taxon>
        <taxon>Actinomycetota</taxon>
        <taxon>Actinomycetes</taxon>
        <taxon>Kitasatosporales</taxon>
        <taxon>Streptomycetaceae</taxon>
        <taxon>Streptomyces</taxon>
    </lineage>
</organism>
<keyword evidence="3" id="KW-1185">Reference proteome</keyword>
<dbReference type="Proteomes" id="UP001596413">
    <property type="component" value="Unassembled WGS sequence"/>
</dbReference>
<proteinExistence type="predicted"/>
<dbReference type="RefSeq" id="WP_386414336.1">
    <property type="nucleotide sequence ID" value="NZ_JBHSZO010000015.1"/>
</dbReference>
<dbReference type="EMBL" id="JBHSZO010000015">
    <property type="protein sequence ID" value="MFC7218864.1"/>
    <property type="molecule type" value="Genomic_DNA"/>
</dbReference>
<evidence type="ECO:0000313" key="3">
    <source>
        <dbReference type="Proteomes" id="UP001596413"/>
    </source>
</evidence>
<sequence length="94" mass="9929">MVHRITFAAGMAVGYVLGARAGRERYEQIRKGARELAQSPAVRNAAEAAGLGGREAVVRVAAVVTERLPEPLAARLRRGRGDGASADEWGTSNT</sequence>
<reference evidence="3" key="1">
    <citation type="journal article" date="2019" name="Int. J. Syst. Evol. Microbiol.">
        <title>The Global Catalogue of Microorganisms (GCM) 10K type strain sequencing project: providing services to taxonomists for standard genome sequencing and annotation.</title>
        <authorList>
            <consortium name="The Broad Institute Genomics Platform"/>
            <consortium name="The Broad Institute Genome Sequencing Center for Infectious Disease"/>
            <person name="Wu L."/>
            <person name="Ma J."/>
        </authorList>
    </citation>
    <scope>NUCLEOTIDE SEQUENCE [LARGE SCALE GENOMIC DNA]</scope>
    <source>
        <strain evidence="3">CGMCC 1.13681</strain>
    </source>
</reference>
<comment type="caution">
    <text evidence="2">The sequence shown here is derived from an EMBL/GenBank/DDBJ whole genome shotgun (WGS) entry which is preliminary data.</text>
</comment>
<evidence type="ECO:0000256" key="1">
    <source>
        <dbReference type="SAM" id="MobiDB-lite"/>
    </source>
</evidence>
<name>A0ABW2GIJ0_9ACTN</name>
<feature type="region of interest" description="Disordered" evidence="1">
    <location>
        <begin position="75"/>
        <end position="94"/>
    </location>
</feature>
<gene>
    <name evidence="2" type="ORF">ACFQLX_11910</name>
</gene>
<evidence type="ECO:0000313" key="2">
    <source>
        <dbReference type="EMBL" id="MFC7218864.1"/>
    </source>
</evidence>